<feature type="region of interest" description="Disordered" evidence="1">
    <location>
        <begin position="370"/>
        <end position="391"/>
    </location>
</feature>
<dbReference type="Proteomes" id="UP000053477">
    <property type="component" value="Unassembled WGS sequence"/>
</dbReference>
<feature type="compositionally biased region" description="Low complexity" evidence="1">
    <location>
        <begin position="293"/>
        <end position="302"/>
    </location>
</feature>
<dbReference type="InParanoid" id="A0A0H2S521"/>
<name>A0A0H2S521_9AGAM</name>
<feature type="region of interest" description="Disordered" evidence="1">
    <location>
        <begin position="874"/>
        <end position="905"/>
    </location>
</feature>
<feature type="compositionally biased region" description="Basic and acidic residues" evidence="1">
    <location>
        <begin position="638"/>
        <end position="649"/>
    </location>
</feature>
<accession>A0A0H2S521</accession>
<feature type="region of interest" description="Disordered" evidence="1">
    <location>
        <begin position="808"/>
        <end position="852"/>
    </location>
</feature>
<dbReference type="AlphaFoldDB" id="A0A0H2S521"/>
<keyword evidence="3" id="KW-1185">Reference proteome</keyword>
<feature type="compositionally biased region" description="Polar residues" evidence="1">
    <location>
        <begin position="625"/>
        <end position="637"/>
    </location>
</feature>
<reference evidence="2 3" key="1">
    <citation type="submission" date="2015-04" db="EMBL/GenBank/DDBJ databases">
        <title>Complete genome sequence of Schizopora paradoxa KUC8140, a cosmopolitan wood degrader in East Asia.</title>
        <authorList>
            <consortium name="DOE Joint Genome Institute"/>
            <person name="Min B."/>
            <person name="Park H."/>
            <person name="Jang Y."/>
            <person name="Kim J.-J."/>
            <person name="Kim K.H."/>
            <person name="Pangilinan J."/>
            <person name="Lipzen A."/>
            <person name="Riley R."/>
            <person name="Grigoriev I.V."/>
            <person name="Spatafora J.W."/>
            <person name="Choi I.-G."/>
        </authorList>
    </citation>
    <scope>NUCLEOTIDE SEQUENCE [LARGE SCALE GENOMIC DNA]</scope>
    <source>
        <strain evidence="2 3">KUC8140</strain>
    </source>
</reference>
<feature type="region of interest" description="Disordered" evidence="1">
    <location>
        <begin position="508"/>
        <end position="535"/>
    </location>
</feature>
<feature type="compositionally biased region" description="Basic residues" evidence="1">
    <location>
        <begin position="833"/>
        <end position="842"/>
    </location>
</feature>
<feature type="compositionally biased region" description="Polar residues" evidence="1">
    <location>
        <begin position="269"/>
        <end position="280"/>
    </location>
</feature>
<feature type="compositionally biased region" description="Low complexity" evidence="1">
    <location>
        <begin position="8"/>
        <end position="37"/>
    </location>
</feature>
<organism evidence="2 3">
    <name type="scientific">Schizopora paradoxa</name>
    <dbReference type="NCBI Taxonomy" id="27342"/>
    <lineage>
        <taxon>Eukaryota</taxon>
        <taxon>Fungi</taxon>
        <taxon>Dikarya</taxon>
        <taxon>Basidiomycota</taxon>
        <taxon>Agaricomycotina</taxon>
        <taxon>Agaricomycetes</taxon>
        <taxon>Hymenochaetales</taxon>
        <taxon>Schizoporaceae</taxon>
        <taxon>Schizopora</taxon>
    </lineage>
</organism>
<sequence length="905" mass="98472">MSEIRFAEPSNAGGSSPSSSDSSASSSEVSSLDSVSSETRGSREGLVAHQPLISESNVTSETEAYVYEYAVETEPSVEDKTRRSHFVEYEPRPAHQPSNYNQTRRSNKYRGRSRGRQPYPQVHNQSRTSVRSRPRKAKPELKLNVDLPSSFLHLRKHESSQARSRTRIRTPQASPIVAEVRRHLGRKPLSSSPFAFSISHSDDSTVDPQMDVDSAQGVLRSTDPDVHMLTPSTAAADVGEESDGVSAFRPSRPRRSSNSSGYLGRESAPPSQGSLTSSATTDDRGRGPLVVNTSSRSTTRSSQTDVDSNGRSIVRIDRSALNTATTETGPEFVVVESASERASGSSQGGSVTLHDPYARVFERSASPSVSSSLFRQNGTPRARVSGNSDDIEDREDTEMFDFGGDEILVSRQSSERSSTEGVAWANELRRVVQDVACSGQAENSTMMETDDCDLLPSLPGSFPSSPIDVDSRRQSRVLQIQPSPVEPRGNLGLDLFTRASGFAGIQREESIEDERPLSQAGSLPPPPSVRSRTNSADEALRALHAFAIESNPWQASSTNNSSWEVPVASQSSTTTHQTFMAITTDSNAPFQNAANETNDHDFREYANYLRYVDSGLDEAAGQITPPAQRSSIATSNRAFREEQTDDGRPHSFRSGTSSTQHEESVHERPVVDTDSHRRSRSRTRSFLKFVSKRPFSSTGPGFMPRRSRSPSLALDANKGAPSPGFTFGTNSPARFSFALASDCGSAVMVERDVPDMNSIALAETMAKLTCASPAVAAVSAIFTIEKEQPLPVRQRRLAQPTPVKLPADRFSFLSKPPGPIPTKQRTWSFTHHSNSRTHRRSRSVSPPPSRGTAREVLFRLRSARNWFWSALSGMGSGGSSAARHGRAGKGSRWGPLRSPLVGLAA</sequence>
<protein>
    <submittedName>
        <fullName evidence="2">Uncharacterized protein</fullName>
    </submittedName>
</protein>
<proteinExistence type="predicted"/>
<feature type="region of interest" description="Disordered" evidence="1">
    <location>
        <begin position="1"/>
        <end position="60"/>
    </location>
</feature>
<feature type="compositionally biased region" description="Basic residues" evidence="1">
    <location>
        <begin position="105"/>
        <end position="115"/>
    </location>
</feature>
<evidence type="ECO:0000256" key="1">
    <source>
        <dbReference type="SAM" id="MobiDB-lite"/>
    </source>
</evidence>
<feature type="region of interest" description="Disordered" evidence="1">
    <location>
        <begin position="88"/>
        <end position="140"/>
    </location>
</feature>
<feature type="region of interest" description="Disordered" evidence="1">
    <location>
        <begin position="188"/>
        <end position="311"/>
    </location>
</feature>
<gene>
    <name evidence="2" type="ORF">SCHPADRAFT_70241</name>
</gene>
<evidence type="ECO:0000313" key="3">
    <source>
        <dbReference type="Proteomes" id="UP000053477"/>
    </source>
</evidence>
<feature type="compositionally biased region" description="Low complexity" evidence="1">
    <location>
        <begin position="190"/>
        <end position="199"/>
    </location>
</feature>
<feature type="compositionally biased region" description="Polar residues" evidence="1">
    <location>
        <begin position="370"/>
        <end position="379"/>
    </location>
</feature>
<evidence type="ECO:0000313" key="2">
    <source>
        <dbReference type="EMBL" id="KLO19317.1"/>
    </source>
</evidence>
<feature type="region of interest" description="Disordered" evidence="1">
    <location>
        <begin position="621"/>
        <end position="683"/>
    </location>
</feature>
<feature type="compositionally biased region" description="Basic and acidic residues" evidence="1">
    <location>
        <begin position="660"/>
        <end position="676"/>
    </location>
</feature>
<dbReference type="EMBL" id="KQ085887">
    <property type="protein sequence ID" value="KLO19317.1"/>
    <property type="molecule type" value="Genomic_DNA"/>
</dbReference>